<dbReference type="EMBL" id="VSRR010004125">
    <property type="protein sequence ID" value="MPC38632.1"/>
    <property type="molecule type" value="Genomic_DNA"/>
</dbReference>
<dbReference type="Proteomes" id="UP000324222">
    <property type="component" value="Unassembled WGS sequence"/>
</dbReference>
<proteinExistence type="predicted"/>
<feature type="region of interest" description="Disordered" evidence="1">
    <location>
        <begin position="1"/>
        <end position="27"/>
    </location>
</feature>
<sequence length="75" mass="8469">MRREDHHHYHHHHYLARQVPKSPPPPLLLSSSDLHSLHAALSCLHTADSLLPGVLHVLKASQGGEERRYVTTSLQ</sequence>
<evidence type="ECO:0000313" key="2">
    <source>
        <dbReference type="EMBL" id="MPC38632.1"/>
    </source>
</evidence>
<organism evidence="2 3">
    <name type="scientific">Portunus trituberculatus</name>
    <name type="common">Swimming crab</name>
    <name type="synonym">Neptunus trituberculatus</name>
    <dbReference type="NCBI Taxonomy" id="210409"/>
    <lineage>
        <taxon>Eukaryota</taxon>
        <taxon>Metazoa</taxon>
        <taxon>Ecdysozoa</taxon>
        <taxon>Arthropoda</taxon>
        <taxon>Crustacea</taxon>
        <taxon>Multicrustacea</taxon>
        <taxon>Malacostraca</taxon>
        <taxon>Eumalacostraca</taxon>
        <taxon>Eucarida</taxon>
        <taxon>Decapoda</taxon>
        <taxon>Pleocyemata</taxon>
        <taxon>Brachyura</taxon>
        <taxon>Eubrachyura</taxon>
        <taxon>Portunoidea</taxon>
        <taxon>Portunidae</taxon>
        <taxon>Portuninae</taxon>
        <taxon>Portunus</taxon>
    </lineage>
</organism>
<accession>A0A5B7EWR2</accession>
<protein>
    <submittedName>
        <fullName evidence="2">Uncharacterized protein</fullName>
    </submittedName>
</protein>
<keyword evidence="3" id="KW-1185">Reference proteome</keyword>
<reference evidence="2 3" key="1">
    <citation type="submission" date="2019-05" db="EMBL/GenBank/DDBJ databases">
        <title>Another draft genome of Portunus trituberculatus and its Hox gene families provides insights of decapod evolution.</title>
        <authorList>
            <person name="Jeong J.-H."/>
            <person name="Song I."/>
            <person name="Kim S."/>
            <person name="Choi T."/>
            <person name="Kim D."/>
            <person name="Ryu S."/>
            <person name="Kim W."/>
        </authorList>
    </citation>
    <scope>NUCLEOTIDE SEQUENCE [LARGE SCALE GENOMIC DNA]</scope>
    <source>
        <tissue evidence="2">Muscle</tissue>
    </source>
</reference>
<dbReference type="AlphaFoldDB" id="A0A5B7EWR2"/>
<gene>
    <name evidence="2" type="ORF">E2C01_032143</name>
</gene>
<comment type="caution">
    <text evidence="2">The sequence shown here is derived from an EMBL/GenBank/DDBJ whole genome shotgun (WGS) entry which is preliminary data.</text>
</comment>
<name>A0A5B7EWR2_PORTR</name>
<evidence type="ECO:0000313" key="3">
    <source>
        <dbReference type="Proteomes" id="UP000324222"/>
    </source>
</evidence>
<evidence type="ECO:0000256" key="1">
    <source>
        <dbReference type="SAM" id="MobiDB-lite"/>
    </source>
</evidence>